<comment type="caution">
    <text evidence="6">The sequence shown here is derived from an EMBL/GenBank/DDBJ whole genome shotgun (WGS) entry which is preliminary data.</text>
</comment>
<dbReference type="PANTHER" id="PTHR30055:SF234">
    <property type="entry name" value="HTH-TYPE TRANSCRIPTIONAL REGULATOR BETI"/>
    <property type="match status" value="1"/>
</dbReference>
<evidence type="ECO:0000256" key="4">
    <source>
        <dbReference type="PROSITE-ProRule" id="PRU00335"/>
    </source>
</evidence>
<dbReference type="PANTHER" id="PTHR30055">
    <property type="entry name" value="HTH-TYPE TRANSCRIPTIONAL REGULATOR RUTR"/>
    <property type="match status" value="1"/>
</dbReference>
<keyword evidence="1" id="KW-0805">Transcription regulation</keyword>
<feature type="DNA-binding region" description="H-T-H motif" evidence="4">
    <location>
        <begin position="33"/>
        <end position="52"/>
    </location>
</feature>
<dbReference type="Gene3D" id="1.10.10.60">
    <property type="entry name" value="Homeodomain-like"/>
    <property type="match status" value="1"/>
</dbReference>
<organism evidence="6">
    <name type="scientific">Streptantibioticus silvisoli</name>
    <dbReference type="NCBI Taxonomy" id="2705255"/>
    <lineage>
        <taxon>Bacteria</taxon>
        <taxon>Bacillati</taxon>
        <taxon>Actinomycetota</taxon>
        <taxon>Actinomycetes</taxon>
        <taxon>Kitasatosporales</taxon>
        <taxon>Streptomycetaceae</taxon>
        <taxon>Streptantibioticus</taxon>
    </lineage>
</organism>
<dbReference type="PROSITE" id="PS50977">
    <property type="entry name" value="HTH_TETR_2"/>
    <property type="match status" value="1"/>
</dbReference>
<evidence type="ECO:0000256" key="2">
    <source>
        <dbReference type="ARBA" id="ARBA00023125"/>
    </source>
</evidence>
<evidence type="ECO:0000313" key="6">
    <source>
        <dbReference type="EMBL" id="MDI5971801.1"/>
    </source>
</evidence>
<dbReference type="RefSeq" id="WP_271313275.1">
    <property type="nucleotide sequence ID" value="NZ_JABXJJ020000026.1"/>
</dbReference>
<sequence>MTQLRERKKQQTRQTISHVATGLFIEHGFERTTIADIAEAAGVSKMTVTNYFPRKEDLFFDAADMVVRWPARTVAEREIGESALAAIRRAYLAATERQDPLLGRFAPGFARLIADSPALRSRLREVYDQQEQALAAALTEAVGPGGGLLEPRLAAAQLAATLRVLMEEARHRTLADERDDDAFFSGLAALAGQAFILLEPALGDYAVRSA</sequence>
<dbReference type="InterPro" id="IPR001647">
    <property type="entry name" value="HTH_TetR"/>
</dbReference>
<keyword evidence="3" id="KW-0804">Transcription</keyword>
<protein>
    <submittedName>
        <fullName evidence="6">TetR/AcrR family transcriptional regulator</fullName>
    </submittedName>
</protein>
<dbReference type="SUPFAM" id="SSF48498">
    <property type="entry name" value="Tetracyclin repressor-like, C-terminal domain"/>
    <property type="match status" value="1"/>
</dbReference>
<keyword evidence="2 4" id="KW-0238">DNA-binding</keyword>
<dbReference type="GO" id="GO:0003700">
    <property type="term" value="F:DNA-binding transcription factor activity"/>
    <property type="evidence" value="ECO:0007669"/>
    <property type="project" value="TreeGrafter"/>
</dbReference>
<evidence type="ECO:0000256" key="3">
    <source>
        <dbReference type="ARBA" id="ARBA00023163"/>
    </source>
</evidence>
<evidence type="ECO:0000256" key="1">
    <source>
        <dbReference type="ARBA" id="ARBA00023015"/>
    </source>
</evidence>
<dbReference type="GO" id="GO:0000976">
    <property type="term" value="F:transcription cis-regulatory region binding"/>
    <property type="evidence" value="ECO:0007669"/>
    <property type="project" value="TreeGrafter"/>
</dbReference>
<dbReference type="InterPro" id="IPR036271">
    <property type="entry name" value="Tet_transcr_reg_TetR-rel_C_sf"/>
</dbReference>
<dbReference type="InterPro" id="IPR009057">
    <property type="entry name" value="Homeodomain-like_sf"/>
</dbReference>
<reference evidence="6" key="1">
    <citation type="submission" date="2023-05" db="EMBL/GenBank/DDBJ databases">
        <title>Streptantibioticus silvisoli sp. nov., acidotolerant actinomycetes 1 from pine litter.</title>
        <authorList>
            <person name="Swiecimska M."/>
            <person name="Golinska P."/>
            <person name="Sangal V."/>
            <person name="Wachnowicz B."/>
            <person name="Goodfellow M."/>
        </authorList>
    </citation>
    <scope>NUCLEOTIDE SEQUENCE</scope>
    <source>
        <strain evidence="6">SL13</strain>
    </source>
</reference>
<feature type="domain" description="HTH tetR-type" evidence="5">
    <location>
        <begin position="10"/>
        <end position="70"/>
    </location>
</feature>
<dbReference type="Pfam" id="PF00440">
    <property type="entry name" value="TetR_N"/>
    <property type="match status" value="1"/>
</dbReference>
<gene>
    <name evidence="6" type="ORF">POF50_021105</name>
</gene>
<accession>A0AA90JZ56</accession>
<evidence type="ECO:0000259" key="5">
    <source>
        <dbReference type="PROSITE" id="PS50977"/>
    </source>
</evidence>
<dbReference type="SUPFAM" id="SSF46689">
    <property type="entry name" value="Homeodomain-like"/>
    <property type="match status" value="1"/>
</dbReference>
<dbReference type="Gene3D" id="1.10.357.10">
    <property type="entry name" value="Tetracycline Repressor, domain 2"/>
    <property type="match status" value="1"/>
</dbReference>
<dbReference type="InterPro" id="IPR050109">
    <property type="entry name" value="HTH-type_TetR-like_transc_reg"/>
</dbReference>
<dbReference type="PRINTS" id="PR00455">
    <property type="entry name" value="HTHTETR"/>
</dbReference>
<name>A0AA90JZ56_9ACTN</name>
<proteinExistence type="predicted"/>
<dbReference type="EMBL" id="JABXJJ020000026">
    <property type="protein sequence ID" value="MDI5971801.1"/>
    <property type="molecule type" value="Genomic_DNA"/>
</dbReference>
<dbReference type="AlphaFoldDB" id="A0AA90JZ56"/>